<proteinExistence type="predicted"/>
<dbReference type="PROSITE" id="PS51257">
    <property type="entry name" value="PROKAR_LIPOPROTEIN"/>
    <property type="match status" value="1"/>
</dbReference>
<dbReference type="KEGG" id="chk:D4L85_14820"/>
<dbReference type="AlphaFoldDB" id="A0A385SKM3"/>
<accession>A0A385SKM3</accession>
<dbReference type="Proteomes" id="UP000266183">
    <property type="component" value="Chromosome"/>
</dbReference>
<dbReference type="EMBL" id="CP032382">
    <property type="protein sequence ID" value="AYB31759.1"/>
    <property type="molecule type" value="Genomic_DNA"/>
</dbReference>
<gene>
    <name evidence="1" type="ORF">D4L85_14820</name>
</gene>
<organism evidence="1 2">
    <name type="scientific">Chryseolinea soli</name>
    <dbReference type="NCBI Taxonomy" id="2321403"/>
    <lineage>
        <taxon>Bacteria</taxon>
        <taxon>Pseudomonadati</taxon>
        <taxon>Bacteroidota</taxon>
        <taxon>Cytophagia</taxon>
        <taxon>Cytophagales</taxon>
        <taxon>Fulvivirgaceae</taxon>
        <taxon>Chryseolinea</taxon>
    </lineage>
</organism>
<reference evidence="2" key="1">
    <citation type="submission" date="2018-09" db="EMBL/GenBank/DDBJ databases">
        <title>Chryseolinea sp. KIS68-18 isolated from soil.</title>
        <authorList>
            <person name="Weon H.-Y."/>
            <person name="Kwon S.-W."/>
            <person name="Lee S.A."/>
        </authorList>
    </citation>
    <scope>NUCLEOTIDE SEQUENCE [LARGE SCALE GENOMIC DNA]</scope>
    <source>
        <strain evidence="2">KIS68-18</strain>
    </source>
</reference>
<evidence type="ECO:0008006" key="3">
    <source>
        <dbReference type="Google" id="ProtNLM"/>
    </source>
</evidence>
<sequence length="220" mass="25375">MIERKLMKTLIIVFIVGSISSCAVFDKYQDNKHTWYHASLTKAEKDSIETKGLIAKKWEGKNTNGDFSKGKLYVVKTGIKNYYEFIETGVWIEKHSASAAKGWKAIVKDSAVYDVFGNILFKEKIMDELNDSNDPFIIEKWTSTLSDSLRQTVVVFYSNGQIKSKETFTVLDYKTIRSDDRKEKRLTRIETYLKNGNTCSPSELNYDIWYEPAVPMKKSK</sequence>
<name>A0A385SKM3_9BACT</name>
<keyword evidence="2" id="KW-1185">Reference proteome</keyword>
<evidence type="ECO:0000313" key="2">
    <source>
        <dbReference type="Proteomes" id="UP000266183"/>
    </source>
</evidence>
<evidence type="ECO:0000313" key="1">
    <source>
        <dbReference type="EMBL" id="AYB31759.1"/>
    </source>
</evidence>
<protein>
    <recommendedName>
        <fullName evidence="3">Lipoprotein</fullName>
    </recommendedName>
</protein>